<dbReference type="GO" id="GO:0005886">
    <property type="term" value="C:plasma membrane"/>
    <property type="evidence" value="ECO:0007669"/>
    <property type="project" value="UniProtKB-SubCell"/>
</dbReference>
<sequence length="785" mass="87639">MLNNYLRIGWRNLRRYKMYSSINIGGLAIGLAVGILILVWVQDELSYDRFHEKGDNLYKLTVSFTSGTDVQTWEGMPGPIAVHAVKEIPGVQKAVRTRDNWGDISKFSYNNNDFFDIKTGFVEPSFFTLFTFPLLKGDVQHPFLDNTSLVVTRSAALKYFGTTDVMGKVIAGDGKNYVVTGLMEDFPEQSSIRYEFMLPFSILQAKFGGNGSWTTLDDDWGDFFFTTYLQLAPHTSIEKVSAGLARLRPDGQQEAAIKYNVQPLYDVHLYNPDLSEGSIKIVRIFLIIAIVILLIACVNYVNLSTARAMQRAAEVGVRKIVGASRRQLFIQFIWESVLVFALALVLAVIMILLLIPFYNNLTDKHLSFGLKNLQMIFAIGLSMLVTLIVAGIYPAVILSSFNPLKTLKGGLTLSGGNVSFRRVLVVVQFLIATVLIVSTLVVGQQLRYIKSKALGYDKENIFSFYSGQMYDHLEAATQELSGSPGIAAAATANQSMTGIDASTGDTYWDGKEKNESLIVHAFSADKNFVQMMKFRFVGGQNFTNSKADSAHFIINETAAKMMRMKDPVGKKFKLWDKDGIIIGVIKDFHYASLHEKIGPLVIHYSPVSFMVYVKTKAGEMDKAVASAERLYKRYNPGFPFRYNFLDDNLDKIYKLDRRTGKLFNYFAGIAIFISCLGLFGLATFATGQRVKEIGVRKVLGASVTNIITLLTSDFLKIVMISIALSVPLAWYIMNKWLEDYAYRITINWGVFIMAGGLAIMVALLTVIFQAVKAALANPVRSLRTE</sequence>
<feature type="transmembrane region" description="Helical" evidence="6">
    <location>
        <begin position="375"/>
        <end position="401"/>
    </location>
</feature>
<dbReference type="PANTHER" id="PTHR30572:SF18">
    <property type="entry name" value="ABC-TYPE MACROLIDE FAMILY EXPORT SYSTEM PERMEASE COMPONENT 2"/>
    <property type="match status" value="1"/>
</dbReference>
<evidence type="ECO:0000313" key="10">
    <source>
        <dbReference type="Proteomes" id="UP000199045"/>
    </source>
</evidence>
<dbReference type="EMBL" id="FNBN01000004">
    <property type="protein sequence ID" value="SDG49625.1"/>
    <property type="molecule type" value="Genomic_DNA"/>
</dbReference>
<feature type="domain" description="MacB-like periplasmic core" evidence="8">
    <location>
        <begin position="20"/>
        <end position="246"/>
    </location>
</feature>
<organism evidence="9 10">
    <name type="scientific">Chitinophaga filiformis</name>
    <name type="common">Myxococcus filiformis</name>
    <name type="synonym">Flexibacter filiformis</name>
    <dbReference type="NCBI Taxonomy" id="104663"/>
    <lineage>
        <taxon>Bacteria</taxon>
        <taxon>Pseudomonadati</taxon>
        <taxon>Bacteroidota</taxon>
        <taxon>Chitinophagia</taxon>
        <taxon>Chitinophagales</taxon>
        <taxon>Chitinophagaceae</taxon>
        <taxon>Chitinophaga</taxon>
    </lineage>
</organism>
<dbReference type="AlphaFoldDB" id="A0A1G7UPU8"/>
<feature type="transmembrane region" description="Helical" evidence="6">
    <location>
        <begin position="21"/>
        <end position="41"/>
    </location>
</feature>
<dbReference type="OrthoDB" id="1451596at2"/>
<dbReference type="GO" id="GO:0022857">
    <property type="term" value="F:transmembrane transporter activity"/>
    <property type="evidence" value="ECO:0007669"/>
    <property type="project" value="TreeGrafter"/>
</dbReference>
<gene>
    <name evidence="9" type="ORF">SAMN04488121_104467</name>
</gene>
<evidence type="ECO:0000256" key="5">
    <source>
        <dbReference type="ARBA" id="ARBA00023136"/>
    </source>
</evidence>
<dbReference type="RefSeq" id="WP_089834624.1">
    <property type="nucleotide sequence ID" value="NZ_FNBN01000004.1"/>
</dbReference>
<keyword evidence="3 6" id="KW-0812">Transmembrane</keyword>
<feature type="transmembrane region" description="Helical" evidence="6">
    <location>
        <begin position="281"/>
        <end position="301"/>
    </location>
</feature>
<dbReference type="InterPro" id="IPR025857">
    <property type="entry name" value="MacB_PCD"/>
</dbReference>
<dbReference type="Proteomes" id="UP000199045">
    <property type="component" value="Unassembled WGS sequence"/>
</dbReference>
<accession>A0A1G7UPU8</accession>
<evidence type="ECO:0000313" key="9">
    <source>
        <dbReference type="EMBL" id="SDG49625.1"/>
    </source>
</evidence>
<evidence type="ECO:0000256" key="6">
    <source>
        <dbReference type="SAM" id="Phobius"/>
    </source>
</evidence>
<dbReference type="STRING" id="104663.SAMN04488121_104467"/>
<feature type="domain" description="ABC3 transporter permease C-terminal" evidence="7">
    <location>
        <begin position="666"/>
        <end position="774"/>
    </location>
</feature>
<dbReference type="InterPro" id="IPR003838">
    <property type="entry name" value="ABC3_permease_C"/>
</dbReference>
<dbReference type="InterPro" id="IPR050250">
    <property type="entry name" value="Macrolide_Exporter_MacB"/>
</dbReference>
<keyword evidence="2" id="KW-1003">Cell membrane</keyword>
<protein>
    <submittedName>
        <fullName evidence="9">MacB-like core domain-containing protein</fullName>
    </submittedName>
</protein>
<feature type="domain" description="ABC3 transporter permease C-terminal" evidence="7">
    <location>
        <begin position="287"/>
        <end position="400"/>
    </location>
</feature>
<keyword evidence="4 6" id="KW-1133">Transmembrane helix</keyword>
<evidence type="ECO:0000256" key="2">
    <source>
        <dbReference type="ARBA" id="ARBA00022475"/>
    </source>
</evidence>
<comment type="subcellular location">
    <subcellularLocation>
        <location evidence="1">Cell membrane</location>
        <topology evidence="1">Multi-pass membrane protein</topology>
    </subcellularLocation>
</comment>
<dbReference type="Pfam" id="PF12704">
    <property type="entry name" value="MacB_PCD"/>
    <property type="match status" value="2"/>
</dbReference>
<feature type="domain" description="MacB-like periplasmic core" evidence="8">
    <location>
        <begin position="431"/>
        <end position="625"/>
    </location>
</feature>
<proteinExistence type="predicted"/>
<feature type="transmembrane region" description="Helical" evidence="6">
    <location>
        <begin position="328"/>
        <end position="355"/>
    </location>
</feature>
<evidence type="ECO:0000259" key="8">
    <source>
        <dbReference type="Pfam" id="PF12704"/>
    </source>
</evidence>
<feature type="transmembrane region" description="Helical" evidence="6">
    <location>
        <begin position="706"/>
        <end position="733"/>
    </location>
</feature>
<evidence type="ECO:0000256" key="4">
    <source>
        <dbReference type="ARBA" id="ARBA00022989"/>
    </source>
</evidence>
<feature type="transmembrane region" description="Helical" evidence="6">
    <location>
        <begin position="422"/>
        <end position="442"/>
    </location>
</feature>
<dbReference type="Pfam" id="PF02687">
    <property type="entry name" value="FtsX"/>
    <property type="match status" value="2"/>
</dbReference>
<evidence type="ECO:0000256" key="3">
    <source>
        <dbReference type="ARBA" id="ARBA00022692"/>
    </source>
</evidence>
<evidence type="ECO:0000259" key="7">
    <source>
        <dbReference type="Pfam" id="PF02687"/>
    </source>
</evidence>
<feature type="transmembrane region" description="Helical" evidence="6">
    <location>
        <begin position="745"/>
        <end position="771"/>
    </location>
</feature>
<evidence type="ECO:0000256" key="1">
    <source>
        <dbReference type="ARBA" id="ARBA00004651"/>
    </source>
</evidence>
<keyword evidence="5 6" id="KW-0472">Membrane</keyword>
<dbReference type="PANTHER" id="PTHR30572">
    <property type="entry name" value="MEMBRANE COMPONENT OF TRANSPORTER-RELATED"/>
    <property type="match status" value="1"/>
</dbReference>
<reference evidence="10" key="1">
    <citation type="submission" date="2016-10" db="EMBL/GenBank/DDBJ databases">
        <authorList>
            <person name="Varghese N."/>
            <person name="Submissions S."/>
        </authorList>
    </citation>
    <scope>NUCLEOTIDE SEQUENCE [LARGE SCALE GENOMIC DNA]</scope>
    <source>
        <strain evidence="10">DSM 527</strain>
    </source>
</reference>
<feature type="transmembrane region" description="Helical" evidence="6">
    <location>
        <begin position="662"/>
        <end position="685"/>
    </location>
</feature>
<name>A0A1G7UPU8_CHIFI</name>